<feature type="compositionally biased region" description="Polar residues" evidence="1">
    <location>
        <begin position="1637"/>
        <end position="1651"/>
    </location>
</feature>
<feature type="compositionally biased region" description="Low complexity" evidence="1">
    <location>
        <begin position="1945"/>
        <end position="1958"/>
    </location>
</feature>
<feature type="region of interest" description="Disordered" evidence="1">
    <location>
        <begin position="28"/>
        <end position="265"/>
    </location>
</feature>
<feature type="region of interest" description="Disordered" evidence="1">
    <location>
        <begin position="1464"/>
        <end position="1493"/>
    </location>
</feature>
<feature type="region of interest" description="Disordered" evidence="1">
    <location>
        <begin position="1280"/>
        <end position="1318"/>
    </location>
</feature>
<feature type="compositionally biased region" description="Low complexity" evidence="1">
    <location>
        <begin position="912"/>
        <end position="928"/>
    </location>
</feature>
<feature type="compositionally biased region" description="Basic and acidic residues" evidence="1">
    <location>
        <begin position="2586"/>
        <end position="2595"/>
    </location>
</feature>
<feature type="region of interest" description="Disordered" evidence="1">
    <location>
        <begin position="1435"/>
        <end position="1454"/>
    </location>
</feature>
<feature type="region of interest" description="Disordered" evidence="1">
    <location>
        <begin position="1388"/>
        <end position="1413"/>
    </location>
</feature>
<feature type="compositionally biased region" description="Low complexity" evidence="1">
    <location>
        <begin position="741"/>
        <end position="761"/>
    </location>
</feature>
<feature type="compositionally biased region" description="Basic and acidic residues" evidence="1">
    <location>
        <begin position="1873"/>
        <end position="1887"/>
    </location>
</feature>
<feature type="compositionally biased region" description="Basic and acidic residues" evidence="1">
    <location>
        <begin position="255"/>
        <end position="264"/>
    </location>
</feature>
<feature type="compositionally biased region" description="Polar residues" evidence="1">
    <location>
        <begin position="1907"/>
        <end position="1917"/>
    </location>
</feature>
<feature type="compositionally biased region" description="Basic and acidic residues" evidence="1">
    <location>
        <begin position="1800"/>
        <end position="1823"/>
    </location>
</feature>
<feature type="compositionally biased region" description="Polar residues" evidence="1">
    <location>
        <begin position="2046"/>
        <end position="2060"/>
    </location>
</feature>
<feature type="compositionally biased region" description="Low complexity" evidence="1">
    <location>
        <begin position="318"/>
        <end position="329"/>
    </location>
</feature>
<dbReference type="Proteomes" id="UP000028828">
    <property type="component" value="Unassembled WGS sequence"/>
</dbReference>
<feature type="compositionally biased region" description="Basic and acidic residues" evidence="1">
    <location>
        <begin position="2505"/>
        <end position="2514"/>
    </location>
</feature>
<evidence type="ECO:0000313" key="3">
    <source>
        <dbReference type="Proteomes" id="UP000028828"/>
    </source>
</evidence>
<feature type="compositionally biased region" description="Low complexity" evidence="1">
    <location>
        <begin position="609"/>
        <end position="618"/>
    </location>
</feature>
<feature type="compositionally biased region" description="Basic and acidic residues" evidence="1">
    <location>
        <begin position="395"/>
        <end position="412"/>
    </location>
</feature>
<feature type="compositionally biased region" description="Low complexity" evidence="1">
    <location>
        <begin position="204"/>
        <end position="218"/>
    </location>
</feature>
<sequence length="2663" mass="296593">MESSVAVEGAGGPSTYFKGSSAALSRLVSTETTASDFCRSQLPTSRPPTDPPVSPTAEATDAFSRVSTSSRPLITGRRVSTMRAASLSRSTALSASLRPRPPYDERSSSFHSECQAGEEGGPGASRRMHRSLAGSAESRAEREGSSFRLDTEKPFSRDGNIPSYAPSMSDSLKGGASGLSSPLLQRSRSDRRTGLRGESRTCDSEAASAESRFFSSSRYDPERTDRARDADLFERGSQMDSIPLSNRRPGTDPVSSEHLRESRRTVTAAVSDFLEDSRRGVYKDDQMWGFEQASFAEDKPCLAASASVRPEKLDPYLSRSSQGSSQGSGEPVSRNLRVSGEKQSSSTRAMASRHETSVLTSNSDRREERVAYLSCADEEDLASRRESEGNVQASRESRHAVPSSERLEPIERIHRKGGAALRESPGSRFDPKDITGRFLDSSSSEVSASARTQALETDPHSRPRGLGSEMSSSRVAFYDSGREAGGLSSQRADGRRTGEESREGEDGRTGRKEDAVETRWGSSLGLSGESSGNTSLRRKQAEGVNETRSQATEPNGEASLFSPFGSGRMQSSEVSRRGEKQRHFSSLEISSARQEREPMAHTSVLASRPSFLPPSFSLGASETSTDRVLGGSTRPPCLEEGKPLRSELLAAELGEGGTERSTSLLHSAASPSSVSRRPRLLTVVDSPPRERGDHVVPRETKTRLGDESGETRHALNRPAGLHGSTGFGVEASADLRGESGGRSSDGSRIRSSSSSAVSHLSQVSLPPLPRGRAGDEALSREEESGGRSGRQKRDREATLLHASSIFRSTVPLRPSVRSFSQPAASAGSDVVSPRSRHARDFDSLSRVAKTPQTEVGGESFRLYGKNHSSAPSALGAKETFLNSRGDDTEETNGDKDAKRGVTVPAVNGGELGALPRAPAAGAEGLRGLSSRMSREVSSAYQPPQPPSAEECGASLQVSLDREQLGGNSGRSTRSNSLVSRIETGLSMPRSASGTTHASLLASNAGNAKSDTLGKGPTECVCQASRYMTRQKVHYEQQMKRVEEEREQQRQRRRILAEQEAQVALLQSQVQRQREGVVEEEKQLREMRAQLTAEREAMETRWQQLEKQHQELAEKKEKWRKTAQQKRDELQAFSHRIRADKKELDEKKKEVARDTTSLKDKVESVEKEQDRLNRERVELEEVRFALDREKAELDARISATEDERHRLKKKEEELIRRETKAQSKEDELRREQLEVEKRTQAVSLKAEEEEQKELDRVSLWRQKNEELDRRARLVHEQETDLDARTHALRMQETERKREDEREKKKLQQMQETFLEDKKSFAREKGRVEAQLDEEKKRLVEEKKTLEEARGKWEEERRREHAEFERKKKVWEEERSARVAELAAKEEAVREKEKLLEEEENRRREEMKKLTQELRDEKEQIARQLDADREDMRARLGAEREKLHEERLRGEEELQKERERLETQMEHLKEKERELEGAQNRWKEEQATVESRLREAEEKVLRDREVLAQEREAFEEEVRREREQFHEEQEAVLAEFRAQRQMAERELAEQKEQQEEMLEEERQRLLQAEERQQETYAEQMNQLRNLEEQLHQQKLHHQQDVSRHLEREEALFERERRLREEDQSVQDEKQKLSKEKQAVGQQWRQLEETQSQQKQEEASLKKEREALEDKTRDLRDQVQRVAEVDEKLARLREAEDALEIERAALEAEKESFRREKELIDAQVGAWRRKLSQREQEVGRRERAASTRLRDIETQEKVHRVRMEEDGSVVNRGMKQTASGALTIRRGPSLASGRAPSVSRQPLARERGGDTVTREEAAKEREEKKPGTNARTRCLSTERRREQKGNVSAGGPKVSAGRRTVTPAEDHGRGRSATKRGQDAGGREGEEAETKSANGDGGRNRKRPGAAVRESSSGDQHTTGGKNGKEFGKRNGVDRVSGLLPALRGQKSVVAVSSTRASSVACDGDEHETETERSIQATTKSPTQALLSSPDRSDLPPQKSAPFSLSGSPQVSLATKGLTEHTRGASDRAEEGEEEAERKDRNRGRLLHSSRTTAEAKPSSQLHRTPFLDEEESVSSVSAGRTRAGESVPEATERGRRKEQREQGDSERQTESGSSRGIVEGSGSARVWENRERRSRLESEERQEGRRRETGEDEVVFQNIFEPGNSSTFARETFPRISHLAASRQSCSSSGLSHPLPASSASRQSPEKAGRASSSTYSPYTFRYSSFLKQQASSLTEEGDREGEEAKRRNPSNEPEMSGSPCLSFAEKSSASEGRPFSSRCPELLPTSASPERQAEDDGKQATRVSPSFSSQSSLCVSPVSLNGLSLGTLDRSRVTRSQETLEEGENEVSATRDVGARNGGQAEKRSTVSLSRQGPSAPSSSSFCSSYSLPQAASRISASVLRREERSMLSVERNGEDETERRRHEEHREVSVVGGGSSSLSSQTRVNEIVYRREGTGAHAKRGRGDSECVLSGKRDGFSGRETLSRTPLTSPSGVVGQERSVLSRAGCKEQEKEGRTSQASPHQLQSPRSRQAWKDRLAAACAPRTSVPLEEAEDDTEVGSPFLNSLRSQRNTRKEGESSFFSSSVYRRREEDERRSKGTLIRKNGEAGSAGSFNARESVISHLSAFNSAEDNSDCGSGENSSLSGLGSSTRISTGRGKSSLSGR</sequence>
<evidence type="ECO:0000256" key="1">
    <source>
        <dbReference type="SAM" id="MobiDB-lite"/>
    </source>
</evidence>
<feature type="compositionally biased region" description="Low complexity" evidence="1">
    <location>
        <begin position="521"/>
        <end position="535"/>
    </location>
</feature>
<feature type="compositionally biased region" description="Polar residues" evidence="1">
    <location>
        <begin position="1573"/>
        <end position="1582"/>
    </location>
</feature>
<proteinExistence type="predicted"/>
<comment type="caution">
    <text evidence="2">The sequence shown here is derived from an EMBL/GenBank/DDBJ whole genome shotgun (WGS) entry which is preliminary data.</text>
</comment>
<feature type="compositionally biased region" description="Basic and acidic residues" evidence="1">
    <location>
        <begin position="687"/>
        <end position="713"/>
    </location>
</feature>
<feature type="compositionally biased region" description="Basic and acidic residues" evidence="1">
    <location>
        <begin position="1729"/>
        <end position="1762"/>
    </location>
</feature>
<feature type="compositionally biased region" description="Basic and acidic residues" evidence="1">
    <location>
        <begin position="219"/>
        <end position="234"/>
    </location>
</feature>
<feature type="region of interest" description="Disordered" evidence="1">
    <location>
        <begin position="1540"/>
        <end position="1673"/>
    </location>
</feature>
<dbReference type="VEuPathDB" id="ToxoDB:TGP89_290620"/>
<feature type="compositionally biased region" description="Basic and acidic residues" evidence="1">
    <location>
        <begin position="1920"/>
        <end position="1930"/>
    </location>
</feature>
<feature type="compositionally biased region" description="Basic and acidic residues" evidence="1">
    <location>
        <begin position="2399"/>
        <end position="2428"/>
    </location>
</feature>
<feature type="compositionally biased region" description="Low complexity" evidence="1">
    <location>
        <begin position="81"/>
        <end position="98"/>
    </location>
</feature>
<name>A0A086J6S7_TOXGO</name>
<feature type="compositionally biased region" description="Polar residues" evidence="1">
    <location>
        <begin position="1998"/>
        <end position="2010"/>
    </location>
</feature>
<feature type="compositionally biased region" description="Basic and acidic residues" evidence="1">
    <location>
        <begin position="772"/>
        <end position="798"/>
    </location>
</feature>
<dbReference type="OrthoDB" id="332952at2759"/>
<evidence type="ECO:0000313" key="2">
    <source>
        <dbReference type="EMBL" id="KFG27845.1"/>
    </source>
</evidence>
<feature type="compositionally biased region" description="Basic and acidic residues" evidence="1">
    <location>
        <begin position="2125"/>
        <end position="2147"/>
    </location>
</feature>
<reference evidence="2 3" key="1">
    <citation type="submission" date="2014-03" db="EMBL/GenBank/DDBJ databases">
        <authorList>
            <person name="Sibley D."/>
            <person name="Venepally P."/>
            <person name="Karamycheva S."/>
            <person name="Hadjithomas M."/>
            <person name="Khan A."/>
            <person name="Brunk B."/>
            <person name="Roos D."/>
            <person name="Caler E."/>
            <person name="Lorenzi H."/>
        </authorList>
    </citation>
    <scope>NUCLEOTIDE SEQUENCE [LARGE SCALE GENOMIC DNA]</scope>
    <source>
        <strain evidence="3">p89</strain>
    </source>
</reference>
<feature type="compositionally biased region" description="Basic and acidic residues" evidence="1">
    <location>
        <begin position="492"/>
        <end position="517"/>
    </location>
</feature>
<feature type="compositionally biased region" description="Low complexity" evidence="1">
    <location>
        <begin position="2302"/>
        <end position="2319"/>
    </location>
</feature>
<feature type="compositionally biased region" description="Pro residues" evidence="1">
    <location>
        <begin position="45"/>
        <end position="54"/>
    </location>
</feature>
<feature type="compositionally biased region" description="Basic and acidic residues" evidence="1">
    <location>
        <begin position="1583"/>
        <end position="1635"/>
    </location>
</feature>
<feature type="region of interest" description="Disordered" evidence="1">
    <location>
        <begin position="309"/>
        <end position="996"/>
    </location>
</feature>
<feature type="region of interest" description="Disordered" evidence="1">
    <location>
        <begin position="2627"/>
        <end position="2663"/>
    </location>
</feature>
<feature type="compositionally biased region" description="Low complexity" evidence="1">
    <location>
        <begin position="441"/>
        <end position="450"/>
    </location>
</feature>
<feature type="compositionally biased region" description="Low complexity" evidence="1">
    <location>
        <begin position="2367"/>
        <end position="2386"/>
    </location>
</feature>
<feature type="compositionally biased region" description="Basic and acidic residues" evidence="1">
    <location>
        <begin position="1652"/>
        <end position="1673"/>
    </location>
</feature>
<feature type="region of interest" description="Disordered" evidence="1">
    <location>
        <begin position="1943"/>
        <end position="2612"/>
    </location>
</feature>
<feature type="compositionally biased region" description="Basic and acidic residues" evidence="1">
    <location>
        <begin position="1540"/>
        <end position="1571"/>
    </location>
</feature>
<gene>
    <name evidence="2" type="ORF">TGP89_290620</name>
</gene>
<feature type="compositionally biased region" description="Polar residues" evidence="1">
    <location>
        <begin position="1971"/>
        <end position="1984"/>
    </location>
</feature>
<feature type="compositionally biased region" description="Low complexity" evidence="1">
    <location>
        <begin position="661"/>
        <end position="684"/>
    </location>
</feature>
<accession>A0A086J6S7</accession>
<feature type="compositionally biased region" description="Basic and acidic residues" evidence="1">
    <location>
        <begin position="187"/>
        <end position="203"/>
    </location>
</feature>
<dbReference type="EMBL" id="AEYI02002560">
    <property type="protein sequence ID" value="KFG27845.1"/>
    <property type="molecule type" value="Genomic_DNA"/>
</dbReference>
<feature type="compositionally biased region" description="Basic and acidic residues" evidence="1">
    <location>
        <begin position="2015"/>
        <end position="2026"/>
    </location>
</feature>
<feature type="compositionally biased region" description="Basic and acidic residues" evidence="1">
    <location>
        <begin position="2088"/>
        <end position="2107"/>
    </location>
</feature>
<protein>
    <submittedName>
        <fullName evidence="2">Uncharacterized protein</fullName>
    </submittedName>
</protein>
<feature type="region of interest" description="Disordered" evidence="1">
    <location>
        <begin position="1112"/>
        <end position="1134"/>
    </location>
</feature>
<feature type="compositionally biased region" description="Basic and acidic residues" evidence="1">
    <location>
        <begin position="1280"/>
        <end position="1304"/>
    </location>
</feature>
<feature type="compositionally biased region" description="Basic and acidic residues" evidence="1">
    <location>
        <begin position="138"/>
        <end position="156"/>
    </location>
</feature>
<feature type="compositionally biased region" description="Polar residues" evidence="1">
    <location>
        <begin position="2209"/>
        <end position="2233"/>
    </location>
</feature>
<feature type="region of interest" description="Disordered" evidence="1">
    <location>
        <begin position="1727"/>
        <end position="1930"/>
    </location>
</feature>
<organism evidence="2 3">
    <name type="scientific">Toxoplasma gondii p89</name>
    <dbReference type="NCBI Taxonomy" id="943119"/>
    <lineage>
        <taxon>Eukaryota</taxon>
        <taxon>Sar</taxon>
        <taxon>Alveolata</taxon>
        <taxon>Apicomplexa</taxon>
        <taxon>Conoidasida</taxon>
        <taxon>Coccidia</taxon>
        <taxon>Eucoccidiorida</taxon>
        <taxon>Eimeriorina</taxon>
        <taxon>Sarcocystidae</taxon>
        <taxon>Toxoplasma</taxon>
    </lineage>
</organism>
<feature type="compositionally biased region" description="Low complexity" evidence="1">
    <location>
        <begin position="2635"/>
        <end position="2663"/>
    </location>
</feature>
<feature type="compositionally biased region" description="Polar residues" evidence="1">
    <location>
        <begin position="2515"/>
        <end position="2528"/>
    </location>
</feature>
<feature type="compositionally biased region" description="Polar residues" evidence="1">
    <location>
        <begin position="2180"/>
        <end position="2189"/>
    </location>
</feature>
<feature type="region of interest" description="Disordered" evidence="1">
    <location>
        <begin position="1345"/>
        <end position="1373"/>
    </location>
</feature>
<feature type="compositionally biased region" description="Basic and acidic residues" evidence="1">
    <location>
        <begin position="2461"/>
        <end position="2477"/>
    </location>
</feature>